<gene>
    <name evidence="2" type="ORF">RZ517_03405</name>
</gene>
<evidence type="ECO:0000256" key="1">
    <source>
        <dbReference type="SAM" id="SignalP"/>
    </source>
</evidence>
<feature type="signal peptide" evidence="1">
    <location>
        <begin position="1"/>
        <end position="22"/>
    </location>
</feature>
<accession>A0ABZ2HGS1</accession>
<name>A0ABZ2HGS1_9RHOB</name>
<keyword evidence="1" id="KW-0732">Signal</keyword>
<sequence>MKRLLIGLTATLLAAGPLTAQAAECLATFQIETEADHGTLPSGSILQGEIAYSEGRALRMGNETVSYLSTGTIRVVALDGSSVSGVVRAVHMVRTPHFADYASFDAKNVDGNLGGISAYEDPLLITLFAPRGSLESFDLPKDTEGWTALSRRQVFQVHTPDTMWTLPGRVFDFEVMCE</sequence>
<feature type="chain" id="PRO_5047236008" description="Secreted protein" evidence="1">
    <location>
        <begin position="23"/>
        <end position="178"/>
    </location>
</feature>
<evidence type="ECO:0000313" key="3">
    <source>
        <dbReference type="Proteomes" id="UP001364156"/>
    </source>
</evidence>
<protein>
    <recommendedName>
        <fullName evidence="4">Secreted protein</fullName>
    </recommendedName>
</protein>
<evidence type="ECO:0000313" key="2">
    <source>
        <dbReference type="EMBL" id="WWR47246.1"/>
    </source>
</evidence>
<dbReference type="RefSeq" id="WP_338550075.1">
    <property type="nucleotide sequence ID" value="NZ_CP146069.1"/>
</dbReference>
<dbReference type="Proteomes" id="UP001364156">
    <property type="component" value="Chromosome"/>
</dbReference>
<dbReference type="EMBL" id="CP146069">
    <property type="protein sequence ID" value="WWR47246.1"/>
    <property type="molecule type" value="Genomic_DNA"/>
</dbReference>
<reference evidence="2 3" key="1">
    <citation type="submission" date="2023-10" db="EMBL/GenBank/DDBJ databases">
        <title>Roseovarius strain S88 nov., isolated from a marine algae.</title>
        <authorList>
            <person name="Lee M.W."/>
            <person name="Lee J.K."/>
            <person name="Kim J.M."/>
            <person name="Choi D.G."/>
            <person name="Baek J.H."/>
            <person name="Bayburt H."/>
            <person name="Jung J.J."/>
            <person name="Han D.M."/>
            <person name="Jeon C.O."/>
        </authorList>
    </citation>
    <scope>NUCLEOTIDE SEQUENCE [LARGE SCALE GENOMIC DNA]</scope>
    <source>
        <strain evidence="2 3">S88</strain>
    </source>
</reference>
<keyword evidence="3" id="KW-1185">Reference proteome</keyword>
<organism evidence="2 3">
    <name type="scientific">Roseovarius phycicola</name>
    <dbReference type="NCBI Taxonomy" id="3080976"/>
    <lineage>
        <taxon>Bacteria</taxon>
        <taxon>Pseudomonadati</taxon>
        <taxon>Pseudomonadota</taxon>
        <taxon>Alphaproteobacteria</taxon>
        <taxon>Rhodobacterales</taxon>
        <taxon>Roseobacteraceae</taxon>
        <taxon>Roseovarius</taxon>
    </lineage>
</organism>
<proteinExistence type="predicted"/>
<evidence type="ECO:0008006" key="4">
    <source>
        <dbReference type="Google" id="ProtNLM"/>
    </source>
</evidence>